<dbReference type="PANTHER" id="PTHR13285">
    <property type="entry name" value="ACYLTRANSFERASE"/>
    <property type="match status" value="1"/>
</dbReference>
<name>A0AAT9FLC1_9BACT</name>
<feature type="transmembrane region" description="Helical" evidence="8">
    <location>
        <begin position="86"/>
        <end position="106"/>
    </location>
</feature>
<feature type="transmembrane region" description="Helical" evidence="8">
    <location>
        <begin position="33"/>
        <end position="52"/>
    </location>
</feature>
<dbReference type="GO" id="GO:0042121">
    <property type="term" value="P:alginic acid biosynthetic process"/>
    <property type="evidence" value="ECO:0007669"/>
    <property type="project" value="InterPro"/>
</dbReference>
<evidence type="ECO:0000256" key="7">
    <source>
        <dbReference type="PIRNR" id="PIRNR016636"/>
    </source>
</evidence>
<keyword evidence="3 7" id="KW-1003">Cell membrane</keyword>
<evidence type="ECO:0000256" key="6">
    <source>
        <dbReference type="ARBA" id="ARBA00023136"/>
    </source>
</evidence>
<keyword evidence="6 7" id="KW-0472">Membrane</keyword>
<keyword evidence="5 8" id="KW-1133">Transmembrane helix</keyword>
<sequence length="468" mass="53117">MNFASLHFWYCLFLALACSGVVLLVIRLIKPSLLPVAGKICFLLTSLFLLASESLLTMVVFLWVVLCGWFCVMLSVGTASGWVKRVVCVVGLICQITPLLFFKYWGFVANEVLQLGVAVPIALIPMGLSFYTFQTMSFCLDSFKDQKSVPKFIDYLTFASFFPQIVAGPIERRSTFLPQARDLKFRIKKSRVESAVSWIVLGMFYKIALADNIALIMGAASVDVNNAYQIILEIICFTFRIYFDFAGYSFIALGLASLFGVDLTLNFLSPYWSTSLRAFWRRWHISLSFWLRDYVYFPLGGNRTRFWMLALLATFVVSGVWHGAGWNFILWGALHGLGLLACSMKFPWRVPKVLCWGITTAFVMFAWLFFYETDFEKLSLKVSTLIDYQSYTFGIRETMFGFFHKAADIANFAGIMAIVFAVMLLEGLSLKRPEPYNYLRTSPAVLACAFLTVILAPVSQSPFIYFNF</sequence>
<proteinExistence type="inferred from homology"/>
<accession>A0AAT9FLC1</accession>
<dbReference type="Pfam" id="PF03062">
    <property type="entry name" value="MBOAT"/>
    <property type="match status" value="1"/>
</dbReference>
<gene>
    <name evidence="9" type="primary">patA</name>
    <name evidence="9" type="ORF">NT6N_18100</name>
</gene>
<comment type="similarity">
    <text evidence="2 7">Belongs to the membrane-bound acyltransferase family.</text>
</comment>
<protein>
    <submittedName>
        <fullName evidence="9">Peptidoglycan O-acetyltransferase</fullName>
    </submittedName>
</protein>
<dbReference type="PIRSF" id="PIRSF016636">
    <property type="entry name" value="AlgI_DltB"/>
    <property type="match status" value="1"/>
</dbReference>
<dbReference type="KEGG" id="osu:NT6N_18100"/>
<evidence type="ECO:0000256" key="3">
    <source>
        <dbReference type="ARBA" id="ARBA00022475"/>
    </source>
</evidence>
<evidence type="ECO:0000256" key="1">
    <source>
        <dbReference type="ARBA" id="ARBA00004651"/>
    </source>
</evidence>
<organism evidence="9">
    <name type="scientific">Oceaniferula spumae</name>
    <dbReference type="NCBI Taxonomy" id="2979115"/>
    <lineage>
        <taxon>Bacteria</taxon>
        <taxon>Pseudomonadati</taxon>
        <taxon>Verrucomicrobiota</taxon>
        <taxon>Verrucomicrobiia</taxon>
        <taxon>Verrucomicrobiales</taxon>
        <taxon>Verrucomicrobiaceae</taxon>
        <taxon>Oceaniferula</taxon>
    </lineage>
</organism>
<evidence type="ECO:0000313" key="9">
    <source>
        <dbReference type="EMBL" id="BDS06770.1"/>
    </source>
</evidence>
<feature type="transmembrane region" description="Helical" evidence="8">
    <location>
        <begin position="226"/>
        <end position="243"/>
    </location>
</feature>
<feature type="transmembrane region" description="Helical" evidence="8">
    <location>
        <begin position="353"/>
        <end position="371"/>
    </location>
</feature>
<dbReference type="InterPro" id="IPR051085">
    <property type="entry name" value="MB_O-acyltransferase"/>
</dbReference>
<dbReference type="PANTHER" id="PTHR13285:SF18">
    <property type="entry name" value="PROTEIN-CYSTEINE N-PALMITOYLTRANSFERASE RASP"/>
    <property type="match status" value="1"/>
</dbReference>
<keyword evidence="7" id="KW-0012">Acyltransferase</keyword>
<comment type="subcellular location">
    <subcellularLocation>
        <location evidence="1">Cell membrane</location>
        <topology evidence="1">Multi-pass membrane protein</topology>
    </subcellularLocation>
</comment>
<dbReference type="InterPro" id="IPR024194">
    <property type="entry name" value="Ac/AlaTfrase_AlgI/DltB"/>
</dbReference>
<dbReference type="InterPro" id="IPR028362">
    <property type="entry name" value="AlgI"/>
</dbReference>
<keyword evidence="7" id="KW-0808">Transferase</keyword>
<feature type="transmembrane region" description="Helical" evidence="8">
    <location>
        <begin position="250"/>
        <end position="268"/>
    </location>
</feature>
<dbReference type="PIRSF" id="PIRSF500217">
    <property type="entry name" value="AlgI"/>
    <property type="match status" value="1"/>
</dbReference>
<feature type="transmembrane region" description="Helical" evidence="8">
    <location>
        <begin position="112"/>
        <end position="133"/>
    </location>
</feature>
<evidence type="ECO:0000256" key="2">
    <source>
        <dbReference type="ARBA" id="ARBA00010323"/>
    </source>
</evidence>
<dbReference type="EMBL" id="AP026866">
    <property type="protein sequence ID" value="BDS06770.1"/>
    <property type="molecule type" value="Genomic_DNA"/>
</dbReference>
<feature type="transmembrane region" description="Helical" evidence="8">
    <location>
        <begin position="6"/>
        <end position="26"/>
    </location>
</feature>
<feature type="transmembrane region" description="Helical" evidence="8">
    <location>
        <begin position="306"/>
        <end position="322"/>
    </location>
</feature>
<feature type="transmembrane region" description="Helical" evidence="8">
    <location>
        <begin position="195"/>
        <end position="220"/>
    </location>
</feature>
<dbReference type="InterPro" id="IPR004299">
    <property type="entry name" value="MBOAT_fam"/>
</dbReference>
<feature type="transmembrane region" description="Helical" evidence="8">
    <location>
        <begin position="58"/>
        <end position="79"/>
    </location>
</feature>
<evidence type="ECO:0000256" key="8">
    <source>
        <dbReference type="SAM" id="Phobius"/>
    </source>
</evidence>
<evidence type="ECO:0000256" key="5">
    <source>
        <dbReference type="ARBA" id="ARBA00022989"/>
    </source>
</evidence>
<reference evidence="9" key="1">
    <citation type="submission" date="2024-07" db="EMBL/GenBank/DDBJ databases">
        <title>Complete genome sequence of Verrucomicrobiaceae bacterium NT6N.</title>
        <authorList>
            <person name="Huang C."/>
            <person name="Takami H."/>
            <person name="Hamasaki K."/>
        </authorList>
    </citation>
    <scope>NUCLEOTIDE SEQUENCE</scope>
    <source>
        <strain evidence="9">NT6N</strain>
    </source>
</reference>
<dbReference type="GO" id="GO:0005886">
    <property type="term" value="C:plasma membrane"/>
    <property type="evidence" value="ECO:0007669"/>
    <property type="project" value="UniProtKB-SubCell"/>
</dbReference>
<dbReference type="GO" id="GO:0016746">
    <property type="term" value="F:acyltransferase activity"/>
    <property type="evidence" value="ECO:0007669"/>
    <property type="project" value="UniProtKB-KW"/>
</dbReference>
<feature type="transmembrane region" description="Helical" evidence="8">
    <location>
        <begin position="442"/>
        <end position="466"/>
    </location>
</feature>
<evidence type="ECO:0000256" key="4">
    <source>
        <dbReference type="ARBA" id="ARBA00022692"/>
    </source>
</evidence>
<feature type="transmembrane region" description="Helical" evidence="8">
    <location>
        <begin position="409"/>
        <end position="430"/>
    </location>
</feature>
<dbReference type="AlphaFoldDB" id="A0AAT9FLC1"/>
<keyword evidence="4 8" id="KW-0812">Transmembrane</keyword>